<reference evidence="11" key="1">
    <citation type="journal article" date="2014" name="BMC Evol. Biol.">
        <title>Chloroplast phylogenomic analysis resolves deep-level relationships within the green algal class Trebouxiophyceae.</title>
        <authorList>
            <person name="Lemieux C."/>
            <person name="Otis C."/>
            <person name="Turmel M."/>
        </authorList>
    </citation>
    <scope>NUCLEOTIDE SEQUENCE</scope>
</reference>
<evidence type="ECO:0000259" key="9">
    <source>
        <dbReference type="SMART" id="SM00363"/>
    </source>
</evidence>
<keyword evidence="4 7" id="KW-0689">Ribosomal protein</keyword>
<comment type="function">
    <text evidence="7">With S5 and S12 plays an important role in translational accuracy.</text>
</comment>
<comment type="subunit">
    <text evidence="7">Part of the 30S ribosomal subunit. Contacts protein S5. The interaction surface between S4 and S5 is involved in control of translational fidelity.</text>
</comment>
<dbReference type="RefSeq" id="YP_009105069.1">
    <property type="nucleotide sequence ID" value="NC_025527.1"/>
</dbReference>
<name>A0A097KKI8_9CHLO</name>
<dbReference type="GeneID" id="22158699"/>
<dbReference type="InterPro" id="IPR005709">
    <property type="entry name" value="Ribosomal_uS4_bac-type"/>
</dbReference>
<dbReference type="AlphaFoldDB" id="A0A097KKI8"/>
<dbReference type="CDD" id="cd00165">
    <property type="entry name" value="S4"/>
    <property type="match status" value="1"/>
</dbReference>
<feature type="domain" description="Small ribosomal subunit protein uS4 N-terminal" evidence="10">
    <location>
        <begin position="3"/>
        <end position="84"/>
    </location>
</feature>
<sequence length="197" mass="22722">MSRYRGPKLKIVRRLGQDLPGFTKKQYLESKKRKTKLSEYAVRLQEKQKLRFNYGVTESQLVTYIKLAKKKKGATGEILLQLLEMRLDNIIFKFGIAPTIASARQLISHGHILINNERVNIPGYQCKVKDQISVSKKPNLRQLITKFFSESESRIIPSHLSFNESSLDGKINSIVSRESIALPLNELLIIEYYSRRV</sequence>
<evidence type="ECO:0000256" key="2">
    <source>
        <dbReference type="ARBA" id="ARBA00022730"/>
    </source>
</evidence>
<evidence type="ECO:0000256" key="4">
    <source>
        <dbReference type="ARBA" id="ARBA00022980"/>
    </source>
</evidence>
<evidence type="ECO:0000256" key="6">
    <source>
        <dbReference type="ARBA" id="ARBA00035158"/>
    </source>
</evidence>
<dbReference type="SUPFAM" id="SSF55174">
    <property type="entry name" value="Alpha-L RNA-binding motif"/>
    <property type="match status" value="1"/>
</dbReference>
<keyword evidence="2 7" id="KW-0699">rRNA-binding</keyword>
<dbReference type="PANTHER" id="PTHR11831:SF4">
    <property type="entry name" value="SMALL RIBOSOMAL SUBUNIT PROTEIN US4M"/>
    <property type="match status" value="1"/>
</dbReference>
<evidence type="ECO:0000256" key="5">
    <source>
        <dbReference type="ARBA" id="ARBA00023274"/>
    </source>
</evidence>
<dbReference type="FunFam" id="3.10.290.10:FF:000001">
    <property type="entry name" value="30S ribosomal protein S4"/>
    <property type="match status" value="1"/>
</dbReference>
<evidence type="ECO:0000259" key="10">
    <source>
        <dbReference type="SMART" id="SM01390"/>
    </source>
</evidence>
<protein>
    <recommendedName>
        <fullName evidence="6 7">Small ribosomal subunit protein uS4c</fullName>
    </recommendedName>
</protein>
<dbReference type="InterPro" id="IPR002942">
    <property type="entry name" value="S4_RNA-bd"/>
</dbReference>
<comment type="function">
    <text evidence="7">One of the primary rRNA binding proteins, it binds directly to 16S rRNA where it nucleates assembly of the body of the 30S subunit.</text>
</comment>
<feature type="domain" description="RNA-binding S4" evidence="9">
    <location>
        <begin position="85"/>
        <end position="141"/>
    </location>
</feature>
<dbReference type="FunFam" id="1.10.1050.10:FF:000002">
    <property type="entry name" value="30S ribosomal protein S4, chloroplastic"/>
    <property type="match status" value="1"/>
</dbReference>
<dbReference type="Pfam" id="PF00163">
    <property type="entry name" value="Ribosomal_S4"/>
    <property type="match status" value="1"/>
</dbReference>
<dbReference type="InterPro" id="IPR022801">
    <property type="entry name" value="Ribosomal_uS4"/>
</dbReference>
<evidence type="ECO:0000256" key="1">
    <source>
        <dbReference type="ARBA" id="ARBA00007465"/>
    </source>
</evidence>
<dbReference type="InterPro" id="IPR018079">
    <property type="entry name" value="Ribosomal_uS4_CS"/>
</dbReference>
<dbReference type="GO" id="GO:0042274">
    <property type="term" value="P:ribosomal small subunit biogenesis"/>
    <property type="evidence" value="ECO:0007669"/>
    <property type="project" value="TreeGrafter"/>
</dbReference>
<accession>A0A097KKI8</accession>
<dbReference type="NCBIfam" id="TIGR01017">
    <property type="entry name" value="rpsD_bact"/>
    <property type="match status" value="1"/>
</dbReference>
<dbReference type="InterPro" id="IPR036986">
    <property type="entry name" value="S4_RNA-bd_sf"/>
</dbReference>
<dbReference type="GO" id="GO:0015935">
    <property type="term" value="C:small ribosomal subunit"/>
    <property type="evidence" value="ECO:0007669"/>
    <property type="project" value="InterPro"/>
</dbReference>
<dbReference type="Pfam" id="PF01479">
    <property type="entry name" value="S4"/>
    <property type="match status" value="1"/>
</dbReference>
<dbReference type="Gene3D" id="1.10.1050.10">
    <property type="entry name" value="Ribosomal Protein S4 Delta 41, Chain A, domain 1"/>
    <property type="match status" value="1"/>
</dbReference>
<keyword evidence="11" id="KW-0934">Plastid</keyword>
<dbReference type="GO" id="GO:0006412">
    <property type="term" value="P:translation"/>
    <property type="evidence" value="ECO:0007669"/>
    <property type="project" value="UniProtKB-UniRule"/>
</dbReference>
<evidence type="ECO:0000256" key="8">
    <source>
        <dbReference type="RuleBase" id="RU003699"/>
    </source>
</evidence>
<evidence type="ECO:0000256" key="3">
    <source>
        <dbReference type="ARBA" id="ARBA00022884"/>
    </source>
</evidence>
<organism evidence="11">
    <name type="scientific">Stichococcus bacillaris</name>
    <dbReference type="NCBI Taxonomy" id="37433"/>
    <lineage>
        <taxon>Eukaryota</taxon>
        <taxon>Viridiplantae</taxon>
        <taxon>Chlorophyta</taxon>
        <taxon>core chlorophytes</taxon>
        <taxon>Trebouxiophyceae</taxon>
        <taxon>Prasiolales</taxon>
        <taxon>Stichococcaceae</taxon>
        <taxon>Stichococcus</taxon>
    </lineage>
</organism>
<dbReference type="PANTHER" id="PTHR11831">
    <property type="entry name" value="30S 40S RIBOSOMAL PROTEIN"/>
    <property type="match status" value="1"/>
</dbReference>
<dbReference type="Gene3D" id="3.10.290.10">
    <property type="entry name" value="RNA-binding S4 domain"/>
    <property type="match status" value="1"/>
</dbReference>
<evidence type="ECO:0000256" key="7">
    <source>
        <dbReference type="HAMAP-Rule" id="MF_01306"/>
    </source>
</evidence>
<dbReference type="GO" id="GO:0009507">
    <property type="term" value="C:chloroplast"/>
    <property type="evidence" value="ECO:0007669"/>
    <property type="project" value="UniProtKB-SubCell"/>
</dbReference>
<dbReference type="HAMAP" id="MF_01306_B">
    <property type="entry name" value="Ribosomal_uS4_B"/>
    <property type="match status" value="1"/>
</dbReference>
<dbReference type="PROSITE" id="PS00632">
    <property type="entry name" value="RIBOSOMAL_S4"/>
    <property type="match status" value="1"/>
</dbReference>
<comment type="subcellular location">
    <subcellularLocation>
        <location evidence="7">Plastid</location>
        <location evidence="7">Chloroplast</location>
    </subcellularLocation>
</comment>
<keyword evidence="5 7" id="KW-0687">Ribonucleoprotein</keyword>
<dbReference type="GO" id="GO:0003735">
    <property type="term" value="F:structural constituent of ribosome"/>
    <property type="evidence" value="ECO:0007669"/>
    <property type="project" value="InterPro"/>
</dbReference>
<dbReference type="PROSITE" id="PS50889">
    <property type="entry name" value="S4"/>
    <property type="match status" value="1"/>
</dbReference>
<dbReference type="NCBIfam" id="NF003717">
    <property type="entry name" value="PRK05327.1"/>
    <property type="match status" value="1"/>
</dbReference>
<proteinExistence type="inferred from homology"/>
<dbReference type="GO" id="GO:0019843">
    <property type="term" value="F:rRNA binding"/>
    <property type="evidence" value="ECO:0007669"/>
    <property type="project" value="UniProtKB-UniRule"/>
</dbReference>
<keyword evidence="3 7" id="KW-0694">RNA-binding</keyword>
<dbReference type="SMART" id="SM01390">
    <property type="entry name" value="Ribosomal_S4"/>
    <property type="match status" value="1"/>
</dbReference>
<gene>
    <name evidence="7 11" type="primary">rps4</name>
</gene>
<dbReference type="InterPro" id="IPR001912">
    <property type="entry name" value="Ribosomal_uS4_N"/>
</dbReference>
<geneLocation type="chloroplast" evidence="11"/>
<dbReference type="EMBL" id="KM462864">
    <property type="protein sequence ID" value="AIT93699.1"/>
    <property type="molecule type" value="Genomic_DNA"/>
</dbReference>
<dbReference type="SMART" id="SM00363">
    <property type="entry name" value="S4"/>
    <property type="match status" value="1"/>
</dbReference>
<keyword evidence="11" id="KW-0150">Chloroplast</keyword>
<comment type="similarity">
    <text evidence="1 7 8">Belongs to the universal ribosomal protein uS4 family.</text>
</comment>
<evidence type="ECO:0000313" key="11">
    <source>
        <dbReference type="EMBL" id="AIT93699.1"/>
    </source>
</evidence>